<keyword evidence="2" id="KW-1185">Reference proteome</keyword>
<organism evidence="1 2">
    <name type="scientific">Lentibacillus juripiscarius</name>
    <dbReference type="NCBI Taxonomy" id="257446"/>
    <lineage>
        <taxon>Bacteria</taxon>
        <taxon>Bacillati</taxon>
        <taxon>Bacillota</taxon>
        <taxon>Bacilli</taxon>
        <taxon>Bacillales</taxon>
        <taxon>Bacillaceae</taxon>
        <taxon>Lentibacillus</taxon>
    </lineage>
</organism>
<evidence type="ECO:0000313" key="2">
    <source>
        <dbReference type="Proteomes" id="UP001597502"/>
    </source>
</evidence>
<dbReference type="InterPro" id="IPR025373">
    <property type="entry name" value="DUF4363"/>
</dbReference>
<sequence length="114" mass="13210">MKFFTLGTMVLTLFIFTGCSDETIQDLPITQSATEINSLISQSQWTKAQQKSKQVQNIYESNKWKYQLMGDETEYNKLDEAIAKLQVSIKTKDKAEVKRTIATIEHYVQSLYFQ</sequence>
<dbReference type="Proteomes" id="UP001597502">
    <property type="component" value="Unassembled WGS sequence"/>
</dbReference>
<comment type="caution">
    <text evidence="1">The sequence shown here is derived from an EMBL/GenBank/DDBJ whole genome shotgun (WGS) entry which is preliminary data.</text>
</comment>
<dbReference type="EMBL" id="JBHUNA010000003">
    <property type="protein sequence ID" value="MFD2759614.1"/>
    <property type="molecule type" value="Genomic_DNA"/>
</dbReference>
<evidence type="ECO:0000313" key="1">
    <source>
        <dbReference type="EMBL" id="MFD2759614.1"/>
    </source>
</evidence>
<proteinExistence type="predicted"/>
<dbReference type="PROSITE" id="PS51257">
    <property type="entry name" value="PROKAR_LIPOPROTEIN"/>
    <property type="match status" value="1"/>
</dbReference>
<gene>
    <name evidence="1" type="ORF">ACFSUO_01260</name>
</gene>
<name>A0ABW5V1G5_9BACI</name>
<accession>A0ABW5V1G5</accession>
<dbReference type="Pfam" id="PF14276">
    <property type="entry name" value="DUF4363"/>
    <property type="match status" value="1"/>
</dbReference>
<reference evidence="2" key="1">
    <citation type="journal article" date="2019" name="Int. J. Syst. Evol. Microbiol.">
        <title>The Global Catalogue of Microorganisms (GCM) 10K type strain sequencing project: providing services to taxonomists for standard genome sequencing and annotation.</title>
        <authorList>
            <consortium name="The Broad Institute Genomics Platform"/>
            <consortium name="The Broad Institute Genome Sequencing Center for Infectious Disease"/>
            <person name="Wu L."/>
            <person name="Ma J."/>
        </authorList>
    </citation>
    <scope>NUCLEOTIDE SEQUENCE [LARGE SCALE GENOMIC DNA]</scope>
    <source>
        <strain evidence="2">TISTR 1535</strain>
    </source>
</reference>
<dbReference type="RefSeq" id="WP_382390272.1">
    <property type="nucleotide sequence ID" value="NZ_JBHUNA010000003.1"/>
</dbReference>
<protein>
    <submittedName>
        <fullName evidence="1">DUF4363 family protein</fullName>
    </submittedName>
</protein>